<dbReference type="SMART" id="SM00835">
    <property type="entry name" value="Cupin_1"/>
    <property type="match status" value="2"/>
</dbReference>
<dbReference type="GO" id="GO:0045735">
    <property type="term" value="F:nutrient reservoir activity"/>
    <property type="evidence" value="ECO:0007669"/>
    <property type="project" value="UniProtKB-KW"/>
</dbReference>
<feature type="compositionally biased region" description="Low complexity" evidence="6">
    <location>
        <begin position="371"/>
        <end position="383"/>
    </location>
</feature>
<keyword evidence="1" id="KW-0758">Storage protein</keyword>
<evidence type="ECO:0000313" key="8">
    <source>
        <dbReference type="EMBL" id="CAL0316837.1"/>
    </source>
</evidence>
<comment type="caution">
    <text evidence="8">The sequence shown here is derived from an EMBL/GenBank/DDBJ whole genome shotgun (WGS) entry which is preliminary data.</text>
</comment>
<feature type="compositionally biased region" description="Low complexity" evidence="6">
    <location>
        <begin position="557"/>
        <end position="566"/>
    </location>
</feature>
<dbReference type="Pfam" id="PF00190">
    <property type="entry name" value="Cupin_1"/>
    <property type="match status" value="1"/>
</dbReference>
<evidence type="ECO:0000256" key="5">
    <source>
        <dbReference type="ARBA" id="ARBA00037082"/>
    </source>
</evidence>
<feature type="compositionally biased region" description="Basic and acidic residues" evidence="6">
    <location>
        <begin position="139"/>
        <end position="162"/>
    </location>
</feature>
<dbReference type="CDD" id="cd02244">
    <property type="entry name" value="cupin_7S_vicilin-like_N"/>
    <property type="match status" value="1"/>
</dbReference>
<name>A0AAV1X652_LUPLU</name>
<dbReference type="InterPro" id="IPR011051">
    <property type="entry name" value="RmlC_Cupin_sf"/>
</dbReference>
<feature type="compositionally biased region" description="Low complexity" evidence="6">
    <location>
        <begin position="122"/>
        <end position="133"/>
    </location>
</feature>
<dbReference type="Proteomes" id="UP001497480">
    <property type="component" value="Unassembled WGS sequence"/>
</dbReference>
<organism evidence="8 9">
    <name type="scientific">Lupinus luteus</name>
    <name type="common">European yellow lupine</name>
    <dbReference type="NCBI Taxonomy" id="3873"/>
    <lineage>
        <taxon>Eukaryota</taxon>
        <taxon>Viridiplantae</taxon>
        <taxon>Streptophyta</taxon>
        <taxon>Embryophyta</taxon>
        <taxon>Tracheophyta</taxon>
        <taxon>Spermatophyta</taxon>
        <taxon>Magnoliopsida</taxon>
        <taxon>eudicotyledons</taxon>
        <taxon>Gunneridae</taxon>
        <taxon>Pentapetalae</taxon>
        <taxon>rosids</taxon>
        <taxon>fabids</taxon>
        <taxon>Fabales</taxon>
        <taxon>Fabaceae</taxon>
        <taxon>Papilionoideae</taxon>
        <taxon>50 kb inversion clade</taxon>
        <taxon>genistoids sensu lato</taxon>
        <taxon>core genistoids</taxon>
        <taxon>Genisteae</taxon>
        <taxon>Lupinus</taxon>
    </lineage>
</organism>
<feature type="region of interest" description="Disordered" evidence="6">
    <location>
        <begin position="557"/>
        <end position="583"/>
    </location>
</feature>
<evidence type="ECO:0000256" key="3">
    <source>
        <dbReference type="ARBA" id="ARBA00023180"/>
    </source>
</evidence>
<dbReference type="InterPro" id="IPR006045">
    <property type="entry name" value="Cupin_1"/>
</dbReference>
<dbReference type="CDD" id="cd02245">
    <property type="entry name" value="cupin_7S_vicilin-like_C"/>
    <property type="match status" value="1"/>
</dbReference>
<dbReference type="EMBL" id="CAXHTB010000012">
    <property type="protein sequence ID" value="CAL0316837.1"/>
    <property type="molecule type" value="Genomic_DNA"/>
</dbReference>
<dbReference type="AlphaFoldDB" id="A0AAV1X652"/>
<protein>
    <recommendedName>
        <fullName evidence="7">Cupin type-1 domain-containing protein</fullName>
    </recommendedName>
</protein>
<evidence type="ECO:0000256" key="2">
    <source>
        <dbReference type="ARBA" id="ARBA00023129"/>
    </source>
</evidence>
<keyword evidence="2" id="KW-0708">Seed storage protein</keyword>
<reference evidence="8 9" key="1">
    <citation type="submission" date="2024-03" db="EMBL/GenBank/DDBJ databases">
        <authorList>
            <person name="Martinez-Hernandez J."/>
        </authorList>
    </citation>
    <scope>NUCLEOTIDE SEQUENCE [LARGE SCALE GENOMIC DNA]</scope>
</reference>
<feature type="region of interest" description="Disordered" evidence="6">
    <location>
        <begin position="365"/>
        <end position="389"/>
    </location>
</feature>
<evidence type="ECO:0000259" key="7">
    <source>
        <dbReference type="SMART" id="SM00835"/>
    </source>
</evidence>
<gene>
    <name evidence="8" type="ORF">LLUT_LOCUS17897</name>
</gene>
<proteinExistence type="inferred from homology"/>
<evidence type="ECO:0000256" key="4">
    <source>
        <dbReference type="ARBA" id="ARBA00023597"/>
    </source>
</evidence>
<dbReference type="Gene3D" id="2.60.120.10">
    <property type="entry name" value="Jelly Rolls"/>
    <property type="match status" value="2"/>
</dbReference>
<keyword evidence="3" id="KW-0325">Glycoprotein</keyword>
<evidence type="ECO:0000256" key="1">
    <source>
        <dbReference type="ARBA" id="ARBA00022761"/>
    </source>
</evidence>
<feature type="domain" description="Cupin type-1" evidence="7">
    <location>
        <begin position="167"/>
        <end position="325"/>
    </location>
</feature>
<dbReference type="SUPFAM" id="SSF51182">
    <property type="entry name" value="RmlC-like cupins"/>
    <property type="match status" value="2"/>
</dbReference>
<dbReference type="InterPro" id="IPR014710">
    <property type="entry name" value="RmlC-like_jellyroll"/>
</dbReference>
<dbReference type="PANTHER" id="PTHR31189">
    <property type="entry name" value="OS03G0336100 PROTEIN-RELATED"/>
    <property type="match status" value="1"/>
</dbReference>
<sequence>MTKMRVRFPTSVLLLGIVFLMAVSIGIAYGEKGVIKNHDRPQEREQEQRDPRQQPRPRQQEEQEREHEREEEREGTRETHREREQEQQPQHGRREEEEEEEEWQPKRQQPQSRREEREQEQEQGSSSSSHRQSVYGRRQYHESREQREETEQEQGSRSDSRRQRNPYHFSSGRFQTRYRNRNGQIRVLERFDQRTNRLENLQNYRIVEFQSKPSTLILPKHSDADYILVVLNGRATITIVNPDKRQAYNLEYGDALRLPAGTTSYILNPDDNQNLRVVKLAIPINNPGKFYDFYPSSTKDQQSYFSGFSRNTLEATFNTRYEEIQRILLGYEDEKEDEEQRSGQEQSYQDEGVIVRVSQEQIQELRKHAQSSSGKGKPSESGPFNLRSNKPIYSNKFGNFYEITPDRNPQVQDLDISLTLTEINKGALLLPHYNSKAIFVVVVYEGEGNYELVGIRDQQRQREEKEEAEEEVRRYSARLSQGDIFVIPAGHPISINASSNLRLLGFGINADQNQRNFLAGSEDNVIRQLDRAVKELTFPGSAEDVERLIKNQQQSYFANAQPQQQQQREKEGRRGRKGLISSI</sequence>
<evidence type="ECO:0000313" key="9">
    <source>
        <dbReference type="Proteomes" id="UP001497480"/>
    </source>
</evidence>
<feature type="region of interest" description="Disordered" evidence="6">
    <location>
        <begin position="333"/>
        <end position="353"/>
    </location>
</feature>
<evidence type="ECO:0000256" key="6">
    <source>
        <dbReference type="SAM" id="MobiDB-lite"/>
    </source>
</evidence>
<comment type="similarity">
    <text evidence="4">Belongs to the 7S seed storage protein family.</text>
</comment>
<dbReference type="InterPro" id="IPR050253">
    <property type="entry name" value="Seed_Storage-Functional"/>
</dbReference>
<feature type="domain" description="Cupin type-1" evidence="7">
    <location>
        <begin position="384"/>
        <end position="546"/>
    </location>
</feature>
<keyword evidence="9" id="KW-1185">Reference proteome</keyword>
<feature type="region of interest" description="Disordered" evidence="6">
    <location>
        <begin position="36"/>
        <end position="177"/>
    </location>
</feature>
<comment type="function">
    <text evidence="5">Seed storage protein. Accumulates during seed development and is hydrolyzed after germination to provide a carbon and nitrogen source for the developing seedling.</text>
</comment>
<feature type="compositionally biased region" description="Basic and acidic residues" evidence="6">
    <location>
        <begin position="36"/>
        <end position="86"/>
    </location>
</feature>
<accession>A0AAV1X652</accession>
<dbReference type="PANTHER" id="PTHR31189:SF41">
    <property type="entry name" value="VICILIN C72"/>
    <property type="match status" value="1"/>
</dbReference>